<dbReference type="InterPro" id="IPR013328">
    <property type="entry name" value="6PGD_dom2"/>
</dbReference>
<dbReference type="PANTHER" id="PTHR43580">
    <property type="entry name" value="OXIDOREDUCTASE GLYR1-RELATED"/>
    <property type="match status" value="1"/>
</dbReference>
<dbReference type="InterPro" id="IPR006115">
    <property type="entry name" value="6PGDH_NADP-bd"/>
</dbReference>
<sequence>MVAFLGTGLLGANFVKALLKKGNQVQVWNRTAAKASALEADGAKAFADVTAAVQGADIIHLTLKDDAAVNEVLAAARKGLKPGAIIIDHTTTSSAGAIQRTREWKEQGFTYLHAPVFMGPVNALESTGYMLVSGDQAVVSQLEPVLSQMTGKVLNFGAEEGKAASMKLIGNLFLVTFTAGIADTLSLAKASQVSLDDLNTLFDSWNPGAMLAARLQRVAGGKYDQPSWELNMARKDTQLFIEAAAQGGTTLAVIPAIAAEMDRWIAKGHGGDDWTVIGKDAAIK</sequence>
<dbReference type="InterPro" id="IPR036291">
    <property type="entry name" value="NAD(P)-bd_dom_sf"/>
</dbReference>
<accession>A0A1G8E685</accession>
<name>A0A1G8E685_CHIFI</name>
<evidence type="ECO:0000256" key="1">
    <source>
        <dbReference type="ARBA" id="ARBA00023002"/>
    </source>
</evidence>
<dbReference type="GO" id="GO:0016491">
    <property type="term" value="F:oxidoreductase activity"/>
    <property type="evidence" value="ECO:0007669"/>
    <property type="project" value="UniProtKB-KW"/>
</dbReference>
<evidence type="ECO:0000256" key="2">
    <source>
        <dbReference type="PIRSR" id="PIRSR000103-1"/>
    </source>
</evidence>
<feature type="domain" description="6-phosphogluconate dehydrogenase NADP-binding" evidence="3">
    <location>
        <begin position="2"/>
        <end position="154"/>
    </location>
</feature>
<protein>
    <submittedName>
        <fullName evidence="5">3-hydroxyisobutyrate dehydrogenase</fullName>
    </submittedName>
</protein>
<evidence type="ECO:0000313" key="5">
    <source>
        <dbReference type="EMBL" id="SDH65456.1"/>
    </source>
</evidence>
<dbReference type="InterPro" id="IPR015815">
    <property type="entry name" value="HIBADH-related"/>
</dbReference>
<dbReference type="InterPro" id="IPR008927">
    <property type="entry name" value="6-PGluconate_DH-like_C_sf"/>
</dbReference>
<dbReference type="SUPFAM" id="SSF51735">
    <property type="entry name" value="NAD(P)-binding Rossmann-fold domains"/>
    <property type="match status" value="1"/>
</dbReference>
<evidence type="ECO:0000259" key="4">
    <source>
        <dbReference type="Pfam" id="PF21761"/>
    </source>
</evidence>
<dbReference type="PIRSF" id="PIRSF000103">
    <property type="entry name" value="HIBADH"/>
    <property type="match status" value="1"/>
</dbReference>
<dbReference type="GO" id="GO:0050661">
    <property type="term" value="F:NADP binding"/>
    <property type="evidence" value="ECO:0007669"/>
    <property type="project" value="InterPro"/>
</dbReference>
<proteinExistence type="predicted"/>
<dbReference type="EMBL" id="FNBN01000017">
    <property type="protein sequence ID" value="SDH65456.1"/>
    <property type="molecule type" value="Genomic_DNA"/>
</dbReference>
<keyword evidence="1" id="KW-0560">Oxidoreductase</keyword>
<dbReference type="Gene3D" id="3.40.50.720">
    <property type="entry name" value="NAD(P)-binding Rossmann-like Domain"/>
    <property type="match status" value="1"/>
</dbReference>
<dbReference type="SUPFAM" id="SSF48179">
    <property type="entry name" value="6-phosphogluconate dehydrogenase C-terminal domain-like"/>
    <property type="match status" value="1"/>
</dbReference>
<dbReference type="STRING" id="104663.SAMN04488121_1177"/>
<dbReference type="Proteomes" id="UP000199045">
    <property type="component" value="Unassembled WGS sequence"/>
</dbReference>
<feature type="active site" evidence="2">
    <location>
        <position position="167"/>
    </location>
</feature>
<dbReference type="Pfam" id="PF03446">
    <property type="entry name" value="NAD_binding_2"/>
    <property type="match status" value="1"/>
</dbReference>
<feature type="domain" description="NADPH-dependent reductive aminase-like C-terminal" evidence="4">
    <location>
        <begin position="161"/>
        <end position="277"/>
    </location>
</feature>
<organism evidence="5 6">
    <name type="scientific">Chitinophaga filiformis</name>
    <name type="common">Myxococcus filiformis</name>
    <name type="synonym">Flexibacter filiformis</name>
    <dbReference type="NCBI Taxonomy" id="104663"/>
    <lineage>
        <taxon>Bacteria</taxon>
        <taxon>Pseudomonadati</taxon>
        <taxon>Bacteroidota</taxon>
        <taxon>Chitinophagia</taxon>
        <taxon>Chitinophagales</taxon>
        <taxon>Chitinophagaceae</taxon>
        <taxon>Chitinophaga</taxon>
    </lineage>
</organism>
<dbReference type="RefSeq" id="WP_089838998.1">
    <property type="nucleotide sequence ID" value="NZ_FNBN01000017.1"/>
</dbReference>
<reference evidence="5 6" key="1">
    <citation type="submission" date="2016-10" db="EMBL/GenBank/DDBJ databases">
        <authorList>
            <person name="de Groot N.N."/>
        </authorList>
    </citation>
    <scope>NUCLEOTIDE SEQUENCE [LARGE SCALE GENOMIC DNA]</scope>
    <source>
        <strain evidence="5 6">DSM 527</strain>
    </source>
</reference>
<dbReference type="InterPro" id="IPR051265">
    <property type="entry name" value="HIBADH-related_NP60_sf"/>
</dbReference>
<dbReference type="PANTHER" id="PTHR43580:SF2">
    <property type="entry name" value="CYTOKINE-LIKE NUCLEAR FACTOR N-PAC"/>
    <property type="match status" value="1"/>
</dbReference>
<dbReference type="Gene3D" id="1.10.1040.10">
    <property type="entry name" value="N-(1-d-carboxylethyl)-l-norvaline Dehydrogenase, domain 2"/>
    <property type="match status" value="1"/>
</dbReference>
<dbReference type="Pfam" id="PF21761">
    <property type="entry name" value="RedAm-like_C"/>
    <property type="match status" value="1"/>
</dbReference>
<dbReference type="InterPro" id="IPR048666">
    <property type="entry name" value="RedAm-like_C"/>
</dbReference>
<dbReference type="AlphaFoldDB" id="A0A1G8E685"/>
<evidence type="ECO:0000313" key="6">
    <source>
        <dbReference type="Proteomes" id="UP000199045"/>
    </source>
</evidence>
<gene>
    <name evidence="5" type="ORF">SAMN04488121_1177</name>
</gene>
<evidence type="ECO:0000259" key="3">
    <source>
        <dbReference type="Pfam" id="PF03446"/>
    </source>
</evidence>
<dbReference type="OrthoDB" id="9777604at2"/>